<reference evidence="2" key="1">
    <citation type="submission" date="2022-09" db="EMBL/GenBank/DDBJ databases">
        <title>Intensive care unit water sources are persistently colonized with multi-drug resistant bacteria and are the site of extensive horizontal gene transfer of antibiotic resistance genes.</title>
        <authorList>
            <person name="Diorio-Toth L."/>
        </authorList>
    </citation>
    <scope>NUCLEOTIDE SEQUENCE</scope>
    <source>
        <strain evidence="2">GD04130</strain>
    </source>
</reference>
<protein>
    <submittedName>
        <fullName evidence="2">PepSY domain-containing protein</fullName>
    </submittedName>
</protein>
<dbReference type="InterPro" id="IPR025711">
    <property type="entry name" value="PepSY"/>
</dbReference>
<dbReference type="OrthoDB" id="8797026at2"/>
<evidence type="ECO:0000313" key="3">
    <source>
        <dbReference type="Proteomes" id="UP001158297"/>
    </source>
</evidence>
<sequence>MKHWHHLLSHRIALPLAAATLALGAHAKTPAQWQALTAPVKISLEQAVQNATQMTPGQVIEIELDDGDGAGVRYEAHILTPQQQSVEVWVDAVTGQARLHENDGAAKRKDVERSQAAKIDILQAIRAATAHTPGKAMKAELDNHWGTISYQVDVLQADHRLMEVKLDAADGKVLRAKRD</sequence>
<comment type="caution">
    <text evidence="2">The sequence shown here is derived from an EMBL/GenBank/DDBJ whole genome shotgun (WGS) entry which is preliminary data.</text>
</comment>
<proteinExistence type="predicted"/>
<feature type="domain" description="PepSY" evidence="1">
    <location>
        <begin position="41"/>
        <end position="96"/>
    </location>
</feature>
<evidence type="ECO:0000259" key="1">
    <source>
        <dbReference type="Pfam" id="PF03413"/>
    </source>
</evidence>
<dbReference type="eggNOG" id="COG3212">
    <property type="taxonomic scope" value="Bacteria"/>
</dbReference>
<accession>A0A1B2D028</accession>
<gene>
    <name evidence="2" type="ORF">N7330_02775</name>
</gene>
<dbReference type="AlphaFoldDB" id="A0A1B2D028"/>
<dbReference type="RefSeq" id="WP_045265773.1">
    <property type="nucleotide sequence ID" value="NZ_CAHPRW010000021.1"/>
</dbReference>
<feature type="domain" description="PepSY" evidence="1">
    <location>
        <begin position="119"/>
        <end position="175"/>
    </location>
</feature>
<organism evidence="2 3">
    <name type="scientific">Comamonas aquatica</name>
    <dbReference type="NCBI Taxonomy" id="225991"/>
    <lineage>
        <taxon>Bacteria</taxon>
        <taxon>Pseudomonadati</taxon>
        <taxon>Pseudomonadota</taxon>
        <taxon>Betaproteobacteria</taxon>
        <taxon>Burkholderiales</taxon>
        <taxon>Comamonadaceae</taxon>
        <taxon>Comamonas</taxon>
    </lineage>
</organism>
<evidence type="ECO:0000313" key="2">
    <source>
        <dbReference type="EMBL" id="MDH0361984.1"/>
    </source>
</evidence>
<name>A0A1B2D028_9BURK</name>
<dbReference type="Pfam" id="PF03413">
    <property type="entry name" value="PepSY"/>
    <property type="match status" value="2"/>
</dbReference>
<dbReference type="Gene3D" id="3.10.450.40">
    <property type="match status" value="2"/>
</dbReference>
<dbReference type="EMBL" id="JAODZU010000002">
    <property type="protein sequence ID" value="MDH0361984.1"/>
    <property type="molecule type" value="Genomic_DNA"/>
</dbReference>
<dbReference type="Proteomes" id="UP001158297">
    <property type="component" value="Unassembled WGS sequence"/>
</dbReference>